<dbReference type="EMBL" id="OR343189">
    <property type="protein sequence ID" value="WNL50546.1"/>
    <property type="molecule type" value="Genomic_DNA"/>
</dbReference>
<gene>
    <name evidence="1" type="ORF">MarDSR_507</name>
</gene>
<name>A0AA96EQM8_9VIRU</name>
<proteinExistence type="predicted"/>
<reference evidence="1" key="1">
    <citation type="submission" date="2023-07" db="EMBL/GenBank/DDBJ databases">
        <authorList>
            <person name="Xia Y."/>
        </authorList>
    </citation>
    <scope>NUCLEOTIDE SEQUENCE</scope>
    <source>
        <strain evidence="1">E</strain>
    </source>
</reference>
<evidence type="ECO:0000313" key="1">
    <source>
        <dbReference type="EMBL" id="WNL50546.1"/>
    </source>
</evidence>
<accession>A0AA96EQM8</accession>
<organism evidence="1">
    <name type="scientific">Marseillevirus sp</name>
    <dbReference type="NCBI Taxonomy" id="2809551"/>
    <lineage>
        <taxon>Viruses</taxon>
        <taxon>Varidnaviria</taxon>
        <taxon>Bamfordvirae</taxon>
        <taxon>Nucleocytoviricota</taxon>
        <taxon>Megaviricetes</taxon>
        <taxon>Pimascovirales</taxon>
        <taxon>Pimascovirales incertae sedis</taxon>
        <taxon>Marseilleviridae</taxon>
        <taxon>Marseillevirus</taxon>
    </lineage>
</organism>
<protein>
    <submittedName>
        <fullName evidence="1">Toxin of RelEStbE family</fullName>
    </submittedName>
</protein>
<sequence length="82" mass="9758">MNSEDICERFNSFLKNKGEGTHLFQGNLHKCYTFKRVETEGRDVDAVETPPCRWNDILNYVHIRGEKNPDRKGKFYLDERCF</sequence>